<accession>A0A6J5MHU8</accession>
<dbReference type="EMBL" id="LR797255">
    <property type="protein sequence ID" value="CAB4197664.1"/>
    <property type="molecule type" value="Genomic_DNA"/>
</dbReference>
<evidence type="ECO:0000313" key="2">
    <source>
        <dbReference type="EMBL" id="CAB4191446.1"/>
    </source>
</evidence>
<proteinExistence type="predicted"/>
<gene>
    <name evidence="2" type="ORF">UFOVP1225_37</name>
    <name evidence="3" type="ORF">UFOVP1319_27</name>
    <name evidence="4" type="ORF">UFOVP1591_37</name>
    <name evidence="1" type="ORF">UFOVP478_10</name>
</gene>
<protein>
    <submittedName>
        <fullName evidence="1">AAA domain containing protein</fullName>
    </submittedName>
</protein>
<evidence type="ECO:0000313" key="1">
    <source>
        <dbReference type="EMBL" id="CAB4146264.1"/>
    </source>
</evidence>
<dbReference type="Pfam" id="PF13479">
    <property type="entry name" value="AAA_24"/>
    <property type="match status" value="1"/>
</dbReference>
<dbReference type="EMBL" id="LR797173">
    <property type="protein sequence ID" value="CAB4191446.1"/>
    <property type="molecule type" value="Genomic_DNA"/>
</dbReference>
<organism evidence="1">
    <name type="scientific">uncultured Caudovirales phage</name>
    <dbReference type="NCBI Taxonomy" id="2100421"/>
    <lineage>
        <taxon>Viruses</taxon>
        <taxon>Duplodnaviria</taxon>
        <taxon>Heunggongvirae</taxon>
        <taxon>Uroviricota</taxon>
        <taxon>Caudoviricetes</taxon>
        <taxon>Peduoviridae</taxon>
        <taxon>Maltschvirus</taxon>
        <taxon>Maltschvirus maltsch</taxon>
    </lineage>
</organism>
<dbReference type="SUPFAM" id="SSF52540">
    <property type="entry name" value="P-loop containing nucleoside triphosphate hydrolases"/>
    <property type="match status" value="1"/>
</dbReference>
<dbReference type="EMBL" id="LR796462">
    <property type="protein sequence ID" value="CAB4146264.1"/>
    <property type="molecule type" value="Genomic_DNA"/>
</dbReference>
<name>A0A6J5MHU8_9CAUD</name>
<evidence type="ECO:0000313" key="4">
    <source>
        <dbReference type="EMBL" id="CAB4217520.1"/>
    </source>
</evidence>
<dbReference type="InterPro" id="IPR027417">
    <property type="entry name" value="P-loop_NTPase"/>
</dbReference>
<dbReference type="EMBL" id="LR797445">
    <property type="protein sequence ID" value="CAB4217520.1"/>
    <property type="molecule type" value="Genomic_DNA"/>
</dbReference>
<sequence length="258" mass="29140">MQPLSQFNSNLGTAILLLGPPGGGKTVLGCRLFPRTYVLVADLNFESGVRYLQKIKETDNIVGFDTVTVDDKGVKVPVQDWYPRMFKLLDEATRNPNIDAIFMDSATYISDYIVAKIAMCTDERAIRMPAGKESFDKWANYLVTWRGLIMQLRSSGKKIIMSCHEQKEKDESDGIFKYQIALSGQIAAKLPNMFSDVWRCETEETNGKYRWIVRTLGNIRHELKNNFAWDEGVLASDEIVKRVRATLKPLPPIAAPVA</sequence>
<reference evidence="1" key="1">
    <citation type="submission" date="2020-04" db="EMBL/GenBank/DDBJ databases">
        <authorList>
            <person name="Chiriac C."/>
            <person name="Salcher M."/>
            <person name="Ghai R."/>
            <person name="Kavagutti S V."/>
        </authorList>
    </citation>
    <scope>NUCLEOTIDE SEQUENCE</scope>
</reference>
<evidence type="ECO:0000313" key="3">
    <source>
        <dbReference type="EMBL" id="CAB4197664.1"/>
    </source>
</evidence>